<feature type="non-terminal residue" evidence="1">
    <location>
        <position position="102"/>
    </location>
</feature>
<proteinExistence type="predicted"/>
<feature type="non-terminal residue" evidence="1">
    <location>
        <position position="1"/>
    </location>
</feature>
<organism evidence="1">
    <name type="scientific">marine metagenome</name>
    <dbReference type="NCBI Taxonomy" id="408172"/>
    <lineage>
        <taxon>unclassified sequences</taxon>
        <taxon>metagenomes</taxon>
        <taxon>ecological metagenomes</taxon>
    </lineage>
</organism>
<evidence type="ECO:0000313" key="1">
    <source>
        <dbReference type="EMBL" id="SVD02401.1"/>
    </source>
</evidence>
<accession>A0A382S0I0</accession>
<reference evidence="1" key="1">
    <citation type="submission" date="2018-05" db="EMBL/GenBank/DDBJ databases">
        <authorList>
            <person name="Lanie J.A."/>
            <person name="Ng W.-L."/>
            <person name="Kazmierczak K.M."/>
            <person name="Andrzejewski T.M."/>
            <person name="Davidsen T.M."/>
            <person name="Wayne K.J."/>
            <person name="Tettelin H."/>
            <person name="Glass J.I."/>
            <person name="Rusch D."/>
            <person name="Podicherti R."/>
            <person name="Tsui H.-C.T."/>
            <person name="Winkler M.E."/>
        </authorList>
    </citation>
    <scope>NUCLEOTIDE SEQUENCE</scope>
</reference>
<dbReference type="AlphaFoldDB" id="A0A382S0I0"/>
<protein>
    <submittedName>
        <fullName evidence="1">Uncharacterized protein</fullName>
    </submittedName>
</protein>
<name>A0A382S0I0_9ZZZZ</name>
<sequence length="102" mass="12138">SPLKQFMMTLTVGVSVIGSSQLNRNQFGWFRMTTTLPRHGSSRCFGVPWAAWHAHCHRWSRLIWRQWRQTHTIYFRRIDLVQESTLDNLVLFKHENIVMEPA</sequence>
<dbReference type="EMBL" id="UINC01124928">
    <property type="protein sequence ID" value="SVD02401.1"/>
    <property type="molecule type" value="Genomic_DNA"/>
</dbReference>
<gene>
    <name evidence="1" type="ORF">METZ01_LOCUS355255</name>
</gene>